<keyword evidence="3" id="KW-1185">Reference proteome</keyword>
<dbReference type="Proteomes" id="UP000018439">
    <property type="component" value="Chromosome"/>
</dbReference>
<name>F3ZS45_9BACE</name>
<dbReference type="Pfam" id="PF14297">
    <property type="entry name" value="Lin1244_N"/>
    <property type="match status" value="1"/>
</dbReference>
<dbReference type="STRING" id="679937.Bcop_1878"/>
<dbReference type="HOGENOM" id="CLU_1188003_0_0_10"/>
<dbReference type="AlphaFoldDB" id="F3ZS45"/>
<dbReference type="EMBL" id="CM001167">
    <property type="protein sequence ID" value="EGJ72066.1"/>
    <property type="molecule type" value="Genomic_DNA"/>
</dbReference>
<accession>F3ZS45</accession>
<evidence type="ECO:0000259" key="1">
    <source>
        <dbReference type="Pfam" id="PF14297"/>
    </source>
</evidence>
<organism evidence="2 3">
    <name type="scientific">Bacteroides coprosuis DSM 18011</name>
    <dbReference type="NCBI Taxonomy" id="679937"/>
    <lineage>
        <taxon>Bacteria</taxon>
        <taxon>Pseudomonadati</taxon>
        <taxon>Bacteroidota</taxon>
        <taxon>Bacteroidia</taxon>
        <taxon>Bacteroidales</taxon>
        <taxon>Bacteroidaceae</taxon>
        <taxon>Bacteroides</taxon>
    </lineage>
</organism>
<dbReference type="eggNOG" id="COG3935">
    <property type="taxonomic scope" value="Bacteria"/>
</dbReference>
<gene>
    <name evidence="2" type="ORF">Bcop_1878</name>
</gene>
<dbReference type="OrthoDB" id="1039610at2"/>
<proteinExistence type="predicted"/>
<dbReference type="InterPro" id="IPR025400">
    <property type="entry name" value="Lin1244/Lin1753-like_N"/>
</dbReference>
<feature type="domain" description="Lin1244/Lin1753-like N-terminal" evidence="1">
    <location>
        <begin position="11"/>
        <end position="94"/>
    </location>
</feature>
<evidence type="ECO:0000313" key="2">
    <source>
        <dbReference type="EMBL" id="EGJ72066.1"/>
    </source>
</evidence>
<evidence type="ECO:0000313" key="3">
    <source>
        <dbReference type="Proteomes" id="UP000018439"/>
    </source>
</evidence>
<sequence>MNDDFIFFEDYFPHSQSASNDDKLVRLLEKEGSRGYGIYWLILEYLRSQNTYVGTTLMIDRIARTGRTTAAVVRRVLYNFALFNVEDQAVTSTGMRKRMGHLDRRRAEIHEQRSRAAHARWHKPNEIPHADAMQDKVSKDKPSIIPPSNPPSRGTELLSFWEEYKPNPEVLNVQTHNYEGIKRIMNELRITNGGQLYVILKLADYGRKNNPFWQIIARKDIPTWRQMRNPGQSLIYALQKAVNHTDWGTPKD</sequence>
<reference evidence="2 3" key="1">
    <citation type="journal article" date="2011" name="Stand. Genomic Sci.">
        <title>Non-contiguous finished genome sequence of Bacteroides coprosuis type strain (PC139).</title>
        <authorList>
            <person name="Land M."/>
            <person name="Held B."/>
            <person name="Gronow S."/>
            <person name="Abt B."/>
            <person name="Lucas S."/>
            <person name="Del Rio T.G."/>
            <person name="Nolan M."/>
            <person name="Tice H."/>
            <person name="Cheng J.F."/>
            <person name="Pitluck S."/>
            <person name="Liolios K."/>
            <person name="Pagani I."/>
            <person name="Ivanova N."/>
            <person name="Mavromatis K."/>
            <person name="Mikhailova N."/>
            <person name="Pati A."/>
            <person name="Tapia R."/>
            <person name="Han C."/>
            <person name="Goodwin L."/>
            <person name="Chen A."/>
            <person name="Palaniappan K."/>
            <person name="Hauser L."/>
            <person name="Brambilla E.M."/>
            <person name="Rohde M."/>
            <person name="Goker M."/>
            <person name="Detter J.C."/>
            <person name="Woyke T."/>
            <person name="Bristow J."/>
            <person name="Eisen J.A."/>
            <person name="Markowitz V."/>
            <person name="Hugenholtz P."/>
            <person name="Kyrpides N.C."/>
            <person name="Klenk H.P."/>
            <person name="Lapidus A."/>
        </authorList>
    </citation>
    <scope>NUCLEOTIDE SEQUENCE</scope>
    <source>
        <strain evidence="2 3">DSM 18011</strain>
    </source>
</reference>
<protein>
    <recommendedName>
        <fullName evidence="1">Lin1244/Lin1753-like N-terminal domain-containing protein</fullName>
    </recommendedName>
</protein>